<protein>
    <submittedName>
        <fullName evidence="1">Uncharacterized protein</fullName>
    </submittedName>
</protein>
<dbReference type="RefSeq" id="WP_076558218.1">
    <property type="nucleotide sequence ID" value="NZ_FTOC01000004.1"/>
</dbReference>
<name>A0A1N7J7K2_9BACI</name>
<evidence type="ECO:0000313" key="1">
    <source>
        <dbReference type="EMBL" id="SIS45284.1"/>
    </source>
</evidence>
<proteinExistence type="predicted"/>
<dbReference type="AlphaFoldDB" id="A0A1N7J7K2"/>
<organism evidence="1 2">
    <name type="scientific">Salimicrobium flavidum</name>
    <dbReference type="NCBI Taxonomy" id="570947"/>
    <lineage>
        <taxon>Bacteria</taxon>
        <taxon>Bacillati</taxon>
        <taxon>Bacillota</taxon>
        <taxon>Bacilli</taxon>
        <taxon>Bacillales</taxon>
        <taxon>Bacillaceae</taxon>
        <taxon>Salimicrobium</taxon>
    </lineage>
</organism>
<dbReference type="CDD" id="cd10924">
    <property type="entry name" value="CE4_COG4878"/>
    <property type="match status" value="1"/>
</dbReference>
<keyword evidence="2" id="KW-1185">Reference proteome</keyword>
<dbReference type="STRING" id="570947.SAMN05421687_10478"/>
<dbReference type="SUPFAM" id="SSF52317">
    <property type="entry name" value="Class I glutamine amidotransferase-like"/>
    <property type="match status" value="1"/>
</dbReference>
<dbReference type="InterPro" id="IPR029062">
    <property type="entry name" value="Class_I_gatase-like"/>
</dbReference>
<dbReference type="Pfam" id="PF09960">
    <property type="entry name" value="DUF2194"/>
    <property type="match status" value="1"/>
</dbReference>
<dbReference type="InterPro" id="IPR011330">
    <property type="entry name" value="Glyco_hydro/deAcase_b/a-brl"/>
</dbReference>
<evidence type="ECO:0000313" key="2">
    <source>
        <dbReference type="Proteomes" id="UP000187608"/>
    </source>
</evidence>
<dbReference type="GO" id="GO:0005975">
    <property type="term" value="P:carbohydrate metabolic process"/>
    <property type="evidence" value="ECO:0007669"/>
    <property type="project" value="InterPro"/>
</dbReference>
<dbReference type="InterPro" id="IPR018695">
    <property type="entry name" value="DUF2194"/>
</dbReference>
<sequence>MKKYIVRWSVFLFLLLIGLVVLLQLVRLDVLHQWFPVTSPQVEKASTMTASESVEGGTRMTVYLHENDSELSKGSIGNMEQALDYAKVPHERIDRDGITTLEPSPYSVLVLAGEHSEQWPKEAITSFVEGGGRLMIAGRFVDESWDDLLGIKENKGFKDGVTGITFEQELFPGYVDLDASSSLLTHSIADVELEEDVEVPLRVEEEPLMWINEVGEGKIMFFNSTVVTDKSVRGLLIHSMSLLPPSFVSAQASIKVMHLDDFPAPIPYSTTEAIDEEYGLSIKDFYTDIWWEDMKELKDDYDFTYTGYLIGTYRDDTEVIGEDLKKTIRYPMLYFGRSLLNGGGEIGLHGYNHQSLVTEEEPIDPELGYRPWENQGTMEEAVVEAKELFHYYFPEETLNSYVPPSNVLNRTGISALHETLPELRTISSLYIRGDEGSFEQEFEMDERFDGLYHFPRMTSGYVDDPAAQFLMTDAIAHTGVFAHFIHPDDVLDPYRAKGRTWEDMYKDLQGIGEHVVTHYPYLESMTQSNATEKMIQYQESDISVSYEEDSILITGDTILSPSHLFIRVEQGKSIEEGSHSFGTVELYSEGLYKITMQQPRADIPLKGGGE</sequence>
<dbReference type="Gene3D" id="3.20.20.370">
    <property type="entry name" value="Glycoside hydrolase/deacetylase"/>
    <property type="match status" value="1"/>
</dbReference>
<accession>A0A1N7J7K2</accession>
<gene>
    <name evidence="1" type="ORF">SAMN05421687_10478</name>
</gene>
<reference evidence="2" key="1">
    <citation type="submission" date="2017-01" db="EMBL/GenBank/DDBJ databases">
        <authorList>
            <person name="Varghese N."/>
            <person name="Submissions S."/>
        </authorList>
    </citation>
    <scope>NUCLEOTIDE SEQUENCE [LARGE SCALE GENOMIC DNA]</scope>
    <source>
        <strain evidence="2">DSM 23127</strain>
    </source>
</reference>
<dbReference type="Proteomes" id="UP000187608">
    <property type="component" value="Unassembled WGS sequence"/>
</dbReference>
<dbReference type="OrthoDB" id="9761886at2"/>
<dbReference type="EMBL" id="FTOC01000004">
    <property type="protein sequence ID" value="SIS45284.1"/>
    <property type="molecule type" value="Genomic_DNA"/>
</dbReference>
<dbReference type="SUPFAM" id="SSF88713">
    <property type="entry name" value="Glycoside hydrolase/deacetylase"/>
    <property type="match status" value="1"/>
</dbReference>